<organism evidence="7 8">
    <name type="scientific">Aerophobetes bacterium</name>
    <dbReference type="NCBI Taxonomy" id="2030807"/>
    <lineage>
        <taxon>Bacteria</taxon>
        <taxon>Candidatus Aerophobota</taxon>
    </lineage>
</organism>
<evidence type="ECO:0000313" key="7">
    <source>
        <dbReference type="EMBL" id="PCI76405.1"/>
    </source>
</evidence>
<proteinExistence type="inferred from homology"/>
<accession>A0A2A4X2X2</accession>
<keyword evidence="5" id="KW-0648">Protein biosynthesis</keyword>
<feature type="domain" description="Glutamyl/glutaminyl-tRNA synthetase class Ib catalytic" evidence="6">
    <location>
        <begin position="4"/>
        <end position="169"/>
    </location>
</feature>
<keyword evidence="3 5" id="KW-0067">ATP-binding</keyword>
<keyword evidence="2 5" id="KW-0547">Nucleotide-binding</keyword>
<evidence type="ECO:0000256" key="1">
    <source>
        <dbReference type="ARBA" id="ARBA00022598"/>
    </source>
</evidence>
<dbReference type="GO" id="GO:0005524">
    <property type="term" value="F:ATP binding"/>
    <property type="evidence" value="ECO:0007669"/>
    <property type="project" value="UniProtKB-KW"/>
</dbReference>
<evidence type="ECO:0000256" key="5">
    <source>
        <dbReference type="RuleBase" id="RU363037"/>
    </source>
</evidence>
<dbReference type="InterPro" id="IPR020058">
    <property type="entry name" value="Glu/Gln-tRNA-synth_Ib_cat-dom"/>
</dbReference>
<dbReference type="AlphaFoldDB" id="A0A2A4X2X2"/>
<dbReference type="PANTHER" id="PTHR43311:SF2">
    <property type="entry name" value="GLUTAMATE--TRNA LIGASE, MITOCHONDRIAL-RELATED"/>
    <property type="match status" value="1"/>
</dbReference>
<evidence type="ECO:0000256" key="4">
    <source>
        <dbReference type="ARBA" id="ARBA00023146"/>
    </source>
</evidence>
<dbReference type="GO" id="GO:0006424">
    <property type="term" value="P:glutamyl-tRNA aminoacylation"/>
    <property type="evidence" value="ECO:0007669"/>
    <property type="project" value="TreeGrafter"/>
</dbReference>
<keyword evidence="4 5" id="KW-0030">Aminoacyl-tRNA synthetase</keyword>
<evidence type="ECO:0000256" key="3">
    <source>
        <dbReference type="ARBA" id="ARBA00022840"/>
    </source>
</evidence>
<dbReference type="GO" id="GO:0005829">
    <property type="term" value="C:cytosol"/>
    <property type="evidence" value="ECO:0007669"/>
    <property type="project" value="TreeGrafter"/>
</dbReference>
<gene>
    <name evidence="7" type="ORF">COB21_04485</name>
</gene>
<dbReference type="InterPro" id="IPR000924">
    <property type="entry name" value="Glu/Gln-tRNA-synth"/>
</dbReference>
<dbReference type="Proteomes" id="UP000218775">
    <property type="component" value="Unassembled WGS sequence"/>
</dbReference>
<feature type="non-terminal residue" evidence="7">
    <location>
        <position position="169"/>
    </location>
</feature>
<reference evidence="8" key="1">
    <citation type="submission" date="2017-08" db="EMBL/GenBank/DDBJ databases">
        <title>A dynamic microbial community with high functional redundancy inhabits the cold, oxic subseafloor aquifer.</title>
        <authorList>
            <person name="Tully B.J."/>
            <person name="Wheat C.G."/>
            <person name="Glazer B.T."/>
            <person name="Huber J.A."/>
        </authorList>
    </citation>
    <scope>NUCLEOTIDE SEQUENCE [LARGE SCALE GENOMIC DNA]</scope>
</reference>
<dbReference type="PROSITE" id="PS00178">
    <property type="entry name" value="AA_TRNA_LIGASE_I"/>
    <property type="match status" value="1"/>
</dbReference>
<dbReference type="GO" id="GO:0004818">
    <property type="term" value="F:glutamate-tRNA ligase activity"/>
    <property type="evidence" value="ECO:0007669"/>
    <property type="project" value="TreeGrafter"/>
</dbReference>
<dbReference type="InterPro" id="IPR049940">
    <property type="entry name" value="GluQ/Sye"/>
</dbReference>
<keyword evidence="1 5" id="KW-0436">Ligase</keyword>
<evidence type="ECO:0000313" key="8">
    <source>
        <dbReference type="Proteomes" id="UP000218775"/>
    </source>
</evidence>
<evidence type="ECO:0000256" key="2">
    <source>
        <dbReference type="ARBA" id="ARBA00022741"/>
    </source>
</evidence>
<name>A0A2A4X2X2_UNCAE</name>
<dbReference type="InterPro" id="IPR014729">
    <property type="entry name" value="Rossmann-like_a/b/a_fold"/>
</dbReference>
<evidence type="ECO:0000259" key="6">
    <source>
        <dbReference type="Pfam" id="PF00749"/>
    </source>
</evidence>
<dbReference type="Gene3D" id="3.40.50.620">
    <property type="entry name" value="HUPs"/>
    <property type="match status" value="1"/>
</dbReference>
<comment type="similarity">
    <text evidence="5">Belongs to the class-I aminoacyl-tRNA synthetase family.</text>
</comment>
<dbReference type="PANTHER" id="PTHR43311">
    <property type="entry name" value="GLUTAMATE--TRNA LIGASE"/>
    <property type="match status" value="1"/>
</dbReference>
<sequence>MMEKVRTRIAPSPTGDPHVGTVYMALFNLIFAKHYGGDFILRIEDTDQTRSRKQYEKSIYASLAWAKIDWDEGPDKGGKYGPYRQSERTSIYQEHAQKLLNNGKAYLCFATAEELRDMREVAAKTGKRTSYDRRYRDLSASEVKAKIDNKESYTIRLKVPLTGTCIVED</sequence>
<protein>
    <submittedName>
        <fullName evidence="7">Glutamate--tRNA ligase</fullName>
    </submittedName>
</protein>
<dbReference type="Pfam" id="PF00749">
    <property type="entry name" value="tRNA-synt_1c"/>
    <property type="match status" value="1"/>
</dbReference>
<dbReference type="InterPro" id="IPR001412">
    <property type="entry name" value="aa-tRNA-synth_I_CS"/>
</dbReference>
<comment type="caution">
    <text evidence="7">The sequence shown here is derived from an EMBL/GenBank/DDBJ whole genome shotgun (WGS) entry which is preliminary data.</text>
</comment>
<dbReference type="PRINTS" id="PR00987">
    <property type="entry name" value="TRNASYNTHGLU"/>
</dbReference>
<dbReference type="EMBL" id="NVUK01000029">
    <property type="protein sequence ID" value="PCI76405.1"/>
    <property type="molecule type" value="Genomic_DNA"/>
</dbReference>
<dbReference type="SUPFAM" id="SSF52374">
    <property type="entry name" value="Nucleotidylyl transferase"/>
    <property type="match status" value="1"/>
</dbReference>